<dbReference type="RefSeq" id="WP_189987246.1">
    <property type="nucleotide sequence ID" value="NZ_BMZS01000001.1"/>
</dbReference>
<dbReference type="PROSITE" id="PS51186">
    <property type="entry name" value="GNAT"/>
    <property type="match status" value="1"/>
</dbReference>
<evidence type="ECO:0000259" key="4">
    <source>
        <dbReference type="PROSITE" id="PS51186"/>
    </source>
</evidence>
<evidence type="ECO:0000256" key="2">
    <source>
        <dbReference type="ARBA" id="ARBA00023315"/>
    </source>
</evidence>
<dbReference type="CDD" id="cd04301">
    <property type="entry name" value="NAT_SF"/>
    <property type="match status" value="1"/>
</dbReference>
<dbReference type="InterPro" id="IPR000182">
    <property type="entry name" value="GNAT_dom"/>
</dbReference>
<dbReference type="Pfam" id="PF00583">
    <property type="entry name" value="Acetyltransf_1"/>
    <property type="match status" value="1"/>
</dbReference>
<comment type="caution">
    <text evidence="5">The sequence shown here is derived from an EMBL/GenBank/DDBJ whole genome shotgun (WGS) entry which is preliminary data.</text>
</comment>
<sequence length="162" mass="17115">MSEPAFRVVRLDGPERLPEALAVIHEVFGHYEGNLVPPSAALKETVDSIGRRLADGAVFLAEDSDGRAIGAVCADRKGDAMYLGRLAVRPECQGRGVGAALVAAVERFAAEAGADRISIGVRLALTDNIRMFQGLGFVETGRTAHPGFSEPTSMDLAKPVGR</sequence>
<dbReference type="InterPro" id="IPR050832">
    <property type="entry name" value="Bact_Acetyltransf"/>
</dbReference>
<gene>
    <name evidence="5" type="ORF">GCM10017083_04200</name>
</gene>
<feature type="domain" description="N-acetyltransferase" evidence="4">
    <location>
        <begin position="7"/>
        <end position="159"/>
    </location>
</feature>
<dbReference type="InterPro" id="IPR016181">
    <property type="entry name" value="Acyl_CoA_acyltransferase"/>
</dbReference>
<dbReference type="Proteomes" id="UP000630353">
    <property type="component" value="Unassembled WGS sequence"/>
</dbReference>
<organism evidence="5 6">
    <name type="scientific">Thalassobaculum fulvum</name>
    <dbReference type="NCBI Taxonomy" id="1633335"/>
    <lineage>
        <taxon>Bacteria</taxon>
        <taxon>Pseudomonadati</taxon>
        <taxon>Pseudomonadota</taxon>
        <taxon>Alphaproteobacteria</taxon>
        <taxon>Rhodospirillales</taxon>
        <taxon>Thalassobaculaceae</taxon>
        <taxon>Thalassobaculum</taxon>
    </lineage>
</organism>
<evidence type="ECO:0000256" key="3">
    <source>
        <dbReference type="SAM" id="MobiDB-lite"/>
    </source>
</evidence>
<protein>
    <submittedName>
        <fullName evidence="5">N-acetyltransferase</fullName>
    </submittedName>
</protein>
<dbReference type="EMBL" id="BMZS01000001">
    <property type="protein sequence ID" value="GHD40688.1"/>
    <property type="molecule type" value="Genomic_DNA"/>
</dbReference>
<dbReference type="Gene3D" id="3.40.630.30">
    <property type="match status" value="1"/>
</dbReference>
<evidence type="ECO:0000256" key="1">
    <source>
        <dbReference type="ARBA" id="ARBA00022679"/>
    </source>
</evidence>
<keyword evidence="2" id="KW-0012">Acyltransferase</keyword>
<proteinExistence type="predicted"/>
<reference evidence="5" key="2">
    <citation type="submission" date="2020-09" db="EMBL/GenBank/DDBJ databases">
        <authorList>
            <person name="Sun Q."/>
            <person name="Kim S."/>
        </authorList>
    </citation>
    <scope>NUCLEOTIDE SEQUENCE</scope>
    <source>
        <strain evidence="5">KCTC 42651</strain>
    </source>
</reference>
<keyword evidence="6" id="KW-1185">Reference proteome</keyword>
<dbReference type="GO" id="GO:0016747">
    <property type="term" value="F:acyltransferase activity, transferring groups other than amino-acyl groups"/>
    <property type="evidence" value="ECO:0007669"/>
    <property type="project" value="InterPro"/>
</dbReference>
<accession>A0A918XPG8</accession>
<dbReference type="PANTHER" id="PTHR43877">
    <property type="entry name" value="AMINOALKYLPHOSPHONATE N-ACETYLTRANSFERASE-RELATED-RELATED"/>
    <property type="match status" value="1"/>
</dbReference>
<feature type="region of interest" description="Disordered" evidence="3">
    <location>
        <begin position="143"/>
        <end position="162"/>
    </location>
</feature>
<reference evidence="5" key="1">
    <citation type="journal article" date="2014" name="Int. J. Syst. Evol. Microbiol.">
        <title>Complete genome sequence of Corynebacterium casei LMG S-19264T (=DSM 44701T), isolated from a smear-ripened cheese.</title>
        <authorList>
            <consortium name="US DOE Joint Genome Institute (JGI-PGF)"/>
            <person name="Walter F."/>
            <person name="Albersmeier A."/>
            <person name="Kalinowski J."/>
            <person name="Ruckert C."/>
        </authorList>
    </citation>
    <scope>NUCLEOTIDE SEQUENCE</scope>
    <source>
        <strain evidence="5">KCTC 42651</strain>
    </source>
</reference>
<dbReference type="AlphaFoldDB" id="A0A918XPG8"/>
<name>A0A918XPG8_9PROT</name>
<evidence type="ECO:0000313" key="5">
    <source>
        <dbReference type="EMBL" id="GHD40688.1"/>
    </source>
</evidence>
<evidence type="ECO:0000313" key="6">
    <source>
        <dbReference type="Proteomes" id="UP000630353"/>
    </source>
</evidence>
<dbReference type="SUPFAM" id="SSF55729">
    <property type="entry name" value="Acyl-CoA N-acyltransferases (Nat)"/>
    <property type="match status" value="1"/>
</dbReference>
<keyword evidence="1" id="KW-0808">Transferase</keyword>